<proteinExistence type="predicted"/>
<dbReference type="AlphaFoldDB" id="A0A0K2V8X5"/>
<protein>
    <submittedName>
        <fullName evidence="1">Uncharacterized protein</fullName>
    </submittedName>
</protein>
<accession>A0A0K2V8X5</accession>
<reference evidence="1" key="1">
    <citation type="submission" date="2014-05" db="EMBL/GenBank/DDBJ databases">
        <authorList>
            <person name="Chronopoulou M."/>
        </authorList>
    </citation>
    <scope>NUCLEOTIDE SEQUENCE</scope>
    <source>
        <tissue evidence="1">Whole organism</tissue>
    </source>
</reference>
<name>A0A0K2V8X5_LEPSM</name>
<organism evidence="1">
    <name type="scientific">Lepeophtheirus salmonis</name>
    <name type="common">Salmon louse</name>
    <name type="synonym">Caligus salmonis</name>
    <dbReference type="NCBI Taxonomy" id="72036"/>
    <lineage>
        <taxon>Eukaryota</taxon>
        <taxon>Metazoa</taxon>
        <taxon>Ecdysozoa</taxon>
        <taxon>Arthropoda</taxon>
        <taxon>Crustacea</taxon>
        <taxon>Multicrustacea</taxon>
        <taxon>Hexanauplia</taxon>
        <taxon>Copepoda</taxon>
        <taxon>Siphonostomatoida</taxon>
        <taxon>Caligidae</taxon>
        <taxon>Lepeophtheirus</taxon>
    </lineage>
</organism>
<sequence length="81" mass="9592">YISCRYVKKRNQNERGGPPNNLKNVCEDINLAVKTFCYISCASSRERKEINTNTSAYKDDIERNYSKFNPQFYSKLNKYLH</sequence>
<dbReference type="EMBL" id="HACA01029266">
    <property type="protein sequence ID" value="CDW46627.1"/>
    <property type="molecule type" value="Transcribed_RNA"/>
</dbReference>
<evidence type="ECO:0000313" key="1">
    <source>
        <dbReference type="EMBL" id="CDW46627.1"/>
    </source>
</evidence>
<feature type="non-terminal residue" evidence="1">
    <location>
        <position position="1"/>
    </location>
</feature>